<evidence type="ECO:0000313" key="2">
    <source>
        <dbReference type="EMBL" id="KAL1399550.1"/>
    </source>
</evidence>
<gene>
    <name evidence="2" type="ORF">pipiens_002194</name>
</gene>
<reference evidence="2 3" key="1">
    <citation type="submission" date="2024-05" db="EMBL/GenBank/DDBJ databases">
        <title>Culex pipiens pipiens assembly and annotation.</title>
        <authorList>
            <person name="Alout H."/>
            <person name="Durand T."/>
        </authorList>
    </citation>
    <scope>NUCLEOTIDE SEQUENCE [LARGE SCALE GENOMIC DNA]</scope>
    <source>
        <strain evidence="2">HA-2024</strain>
        <tissue evidence="2">Whole body</tissue>
    </source>
</reference>
<keyword evidence="1" id="KW-0472">Membrane</keyword>
<proteinExistence type="predicted"/>
<evidence type="ECO:0000256" key="1">
    <source>
        <dbReference type="SAM" id="Phobius"/>
    </source>
</evidence>
<organism evidence="2 3">
    <name type="scientific">Culex pipiens pipiens</name>
    <name type="common">Northern house mosquito</name>
    <dbReference type="NCBI Taxonomy" id="38569"/>
    <lineage>
        <taxon>Eukaryota</taxon>
        <taxon>Metazoa</taxon>
        <taxon>Ecdysozoa</taxon>
        <taxon>Arthropoda</taxon>
        <taxon>Hexapoda</taxon>
        <taxon>Insecta</taxon>
        <taxon>Pterygota</taxon>
        <taxon>Neoptera</taxon>
        <taxon>Endopterygota</taxon>
        <taxon>Diptera</taxon>
        <taxon>Nematocera</taxon>
        <taxon>Culicoidea</taxon>
        <taxon>Culicidae</taxon>
        <taxon>Culicinae</taxon>
        <taxon>Culicini</taxon>
        <taxon>Culex</taxon>
        <taxon>Culex</taxon>
    </lineage>
</organism>
<dbReference type="EMBL" id="JBEHCU010005514">
    <property type="protein sequence ID" value="KAL1399550.1"/>
    <property type="molecule type" value="Genomic_DNA"/>
</dbReference>
<keyword evidence="1" id="KW-0812">Transmembrane</keyword>
<protein>
    <submittedName>
        <fullName evidence="2">Uncharacterized protein</fullName>
    </submittedName>
</protein>
<keyword evidence="1" id="KW-1133">Transmembrane helix</keyword>
<dbReference type="Proteomes" id="UP001562425">
    <property type="component" value="Unassembled WGS sequence"/>
</dbReference>
<keyword evidence="3" id="KW-1185">Reference proteome</keyword>
<sequence>MTRSTSRWQRKAKLCWIRGVAGQKDSSDLGARTWPFFPLILLGVKYALTVAIIRWANCRIVSVNSQVRLPSTVVFRHCSQAHAPGHGFQYRCGHVGTSGADYGALAAPLHHKAWNPLLIFDLEAVAKVKPFKQRRTKNQNHCVPAEPPTPPMYCVSISLAWFAAFDISPLSAVLPASSCSCSGTLAKLLLRAALNMQVQVAGVGGVGKAPNNH</sequence>
<feature type="transmembrane region" description="Helical" evidence="1">
    <location>
        <begin position="36"/>
        <end position="56"/>
    </location>
</feature>
<comment type="caution">
    <text evidence="2">The sequence shown here is derived from an EMBL/GenBank/DDBJ whole genome shotgun (WGS) entry which is preliminary data.</text>
</comment>
<dbReference type="AlphaFoldDB" id="A0ABD1DIJ5"/>
<evidence type="ECO:0000313" key="3">
    <source>
        <dbReference type="Proteomes" id="UP001562425"/>
    </source>
</evidence>
<name>A0ABD1DIJ5_CULPP</name>
<accession>A0ABD1DIJ5</accession>